<sequence length="1525" mass="180179">MNNPLKVSKDILTNLNEAFISTTEHGDVNLNSDGELLADQDRITTLDENTKQFYKNGIEYMNKFDNLEKKEHDNINDLKIVAPNDKNMTLIDPSYIRERDFDDDKKYINVSFVHDFINAPKDERPSGQNNCHGKRYNFTYKDGDKKKNYEYINATNEYYITKNVEEKMTNTGITRENFFSDNKILLYEDGINKWSDKSRYLYFVDKEKQNDGLKKKNKFKDIRLNDALVVDNFEKVVYKQDPSSDKVKIENLILDVLNNDFDYDLESDESIRPNEQHKEEIEENQLNIKKKMKKEPLNISSKNNTKYNRSYILDYLHYDNFFHDEDVNFSVNFTSDNSDYDTNEEKKNTYLKYTIGNNKEFEIKNNVHNLLTKAKNDLNVRDFSRFIPEQFNMNVFFSDQSMSEEYESDSDENMNCVLKKKKTQWNEKRIKEEMELLRKYDYVDSHYSPGYYTRITQNLRDKLDKKRINIYDLKKNEMYEKIKKDLIDEEQTKKDEENLQNLRLGKLRDPDENLSAHEEMDLDSIQGISDREMVTNADVEDIEHKSKDDGEYKTDSSLTFDNIDSKSISNLKRKYKALKKSDRADELNLRKLKFYICRKVNKKKYFLKNMKSNKMDRKKENIRKTIKFSKQGGYNLLAKIQEDANMDEVEEEDELQQLQEDDLFDYSNLDTSEMNTSDYTYSSLTISSYEYLNIRGVHYNDNSYEKIFYHNDPRVNVTYLFDIVQFFLIRDGKDNEEERTSKGNMFIEILVYDIKFYQHRKHIKEEAIMHSVEINEDTTVKLEKKENDISEILLRTVNAEGGIFRCCIEGEKNKMSTIFNCLYKRISLFMYVKHLNSISYGVIENAVNYFLFEGKILNLKNVQYNKIADNIIFSCSKNVANIYSINLSNRKMNIKDVSEFLTFSNIKHCNSLNLTHNPLFLELAFEKIKNDIDCVIKFFKSLKLKELILDFIDLSNPSAEYFIANILLSTNVSFISLVSCELNNTNIISIVNIVQHRKRDRRYTSTINYVNVEFNKLTYHDIVSLVKILFELNKNFQKLYICGNYVQSDIFDISFEFKRKKSTIEMQKYVKSNSDIFHFDTMDQVKNSYVCNLQGVAELYEQDKNTPVQVTFELYFCYLHIIKPEEKMYTIRNISIVKKGNISIVAIEALFNNKGVKIKLNLFKENISLLFHSIVRESFMGKVYYNEQIRNDREVNENVLNYFIMRSENEINLYNYNITREEIHFVLDLCKNSVVKNINLSWCYLRNEDILYFNSVKNYSYGIKVYKLSLSSNLIDSDVDMEDLITFLSNFTIFFKINLSVLKIGSNPSICELFFYLLNNTKCKIISLDNCDLGNAFLLSVNRNINKLKTNNYLTLLSMQYNTFNDKRGMIKFLNSIILACKSLENIKLYTNYISDEDTKIITKHVIKKDVVSFQCTYDASVYASDQVIKVEKIAKNKINNDVEYNADMTEEELKIIQHFFEKKQKEKEANRAGTADDRDANEKDAYEKDADKRGAYEKTDRDQFVNRYNLDDLKSSKIKNIIMK</sequence>
<dbReference type="GeneID" id="39749292"/>
<protein>
    <recommendedName>
        <fullName evidence="4">Leucine-rich repeat protein</fullName>
    </recommendedName>
</protein>
<proteinExistence type="predicted"/>
<reference evidence="3" key="1">
    <citation type="submission" date="2017-04" db="EMBL/GenBank/DDBJ databases">
        <title>Plasmodium gonderi genome.</title>
        <authorList>
            <person name="Arisue N."/>
            <person name="Honma H."/>
            <person name="Kawai S."/>
            <person name="Tougan T."/>
            <person name="Tanabe K."/>
            <person name="Horii T."/>
        </authorList>
    </citation>
    <scope>NUCLEOTIDE SEQUENCE [LARGE SCALE GENOMIC DNA]</scope>
    <source>
        <strain evidence="3">ATCC 30045</strain>
    </source>
</reference>
<dbReference type="RefSeq" id="XP_028545144.1">
    <property type="nucleotide sequence ID" value="XM_028689343.1"/>
</dbReference>
<name>A0A1Y1JM63_PLAGO</name>
<keyword evidence="3" id="KW-1185">Reference proteome</keyword>
<dbReference type="OrthoDB" id="360979at2759"/>
<evidence type="ECO:0000256" key="1">
    <source>
        <dbReference type="SAM" id="MobiDB-lite"/>
    </source>
</evidence>
<organism evidence="2 3">
    <name type="scientific">Plasmodium gonderi</name>
    <dbReference type="NCBI Taxonomy" id="77519"/>
    <lineage>
        <taxon>Eukaryota</taxon>
        <taxon>Sar</taxon>
        <taxon>Alveolata</taxon>
        <taxon>Apicomplexa</taxon>
        <taxon>Aconoidasida</taxon>
        <taxon>Haemosporida</taxon>
        <taxon>Plasmodiidae</taxon>
        <taxon>Plasmodium</taxon>
        <taxon>Plasmodium (Plasmodium)</taxon>
    </lineage>
</organism>
<feature type="region of interest" description="Disordered" evidence="1">
    <location>
        <begin position="1467"/>
        <end position="1495"/>
    </location>
</feature>
<dbReference type="EMBL" id="BDQF01000013">
    <property type="protein sequence ID" value="GAW82555.1"/>
    <property type="molecule type" value="Genomic_DNA"/>
</dbReference>
<dbReference type="InterPro" id="IPR032675">
    <property type="entry name" value="LRR_dom_sf"/>
</dbReference>
<gene>
    <name evidence="2" type="ORF">PGO_125530</name>
</gene>
<dbReference type="SUPFAM" id="SSF52047">
    <property type="entry name" value="RNI-like"/>
    <property type="match status" value="2"/>
</dbReference>
<accession>A0A1Y1JM63</accession>
<dbReference type="OMA" id="NFYHYNV"/>
<dbReference type="Gene3D" id="3.80.10.10">
    <property type="entry name" value="Ribonuclease Inhibitor"/>
    <property type="match status" value="2"/>
</dbReference>
<evidence type="ECO:0000313" key="2">
    <source>
        <dbReference type="EMBL" id="GAW82555.1"/>
    </source>
</evidence>
<dbReference type="Proteomes" id="UP000195521">
    <property type="component" value="Unassembled WGS sequence"/>
</dbReference>
<evidence type="ECO:0008006" key="4">
    <source>
        <dbReference type="Google" id="ProtNLM"/>
    </source>
</evidence>
<evidence type="ECO:0000313" key="3">
    <source>
        <dbReference type="Proteomes" id="UP000195521"/>
    </source>
</evidence>
<comment type="caution">
    <text evidence="2">The sequence shown here is derived from an EMBL/GenBank/DDBJ whole genome shotgun (WGS) entry which is preliminary data.</text>
</comment>